<dbReference type="PROSITE" id="PS00776">
    <property type="entry name" value="GH11_1"/>
    <property type="match status" value="1"/>
</dbReference>
<keyword evidence="5 10" id="KW-0858">Xylan degradation</keyword>
<dbReference type="PANTHER" id="PTHR46828:SF2">
    <property type="entry name" value="ENDO-1,4-BETA-XYLANASE A-RELATED"/>
    <property type="match status" value="1"/>
</dbReference>
<name>A0A937F8C6_9BACT</name>
<dbReference type="Proteomes" id="UP000659388">
    <property type="component" value="Unassembled WGS sequence"/>
</dbReference>
<dbReference type="Gene3D" id="2.60.60.40">
    <property type="match status" value="1"/>
</dbReference>
<keyword evidence="9 10" id="KW-0624">Polysaccharide degradation</keyword>
<evidence type="ECO:0000256" key="10">
    <source>
        <dbReference type="PROSITE-ProRule" id="PRU01097"/>
    </source>
</evidence>
<dbReference type="FunFam" id="2.60.120.180:FF:000001">
    <property type="entry name" value="Endo-1,4-beta-xylanase"/>
    <property type="match status" value="1"/>
</dbReference>
<comment type="pathway">
    <text evidence="2 10">Glycan degradation; xylan degradation.</text>
</comment>
<dbReference type="InterPro" id="IPR013320">
    <property type="entry name" value="ConA-like_dom_sf"/>
</dbReference>
<feature type="active site" description="Nucleophile" evidence="10">
    <location>
        <position position="117"/>
    </location>
</feature>
<evidence type="ECO:0000313" key="14">
    <source>
        <dbReference type="Proteomes" id="UP000659388"/>
    </source>
</evidence>
<evidence type="ECO:0000256" key="4">
    <source>
        <dbReference type="ARBA" id="ARBA00012590"/>
    </source>
</evidence>
<dbReference type="Pfam" id="PF16841">
    <property type="entry name" value="CBM60"/>
    <property type="match status" value="1"/>
</dbReference>
<dbReference type="Gene3D" id="2.60.120.180">
    <property type="match status" value="1"/>
</dbReference>
<feature type="region of interest" description="Disordered" evidence="11">
    <location>
        <begin position="223"/>
        <end position="242"/>
    </location>
</feature>
<dbReference type="Pfam" id="PF18962">
    <property type="entry name" value="Por_Secre_tail"/>
    <property type="match status" value="1"/>
</dbReference>
<dbReference type="InterPro" id="IPR013319">
    <property type="entry name" value="GH11/12"/>
</dbReference>
<dbReference type="Pfam" id="PF00457">
    <property type="entry name" value="Glyco_hydro_11"/>
    <property type="match status" value="1"/>
</dbReference>
<dbReference type="GO" id="GO:0045493">
    <property type="term" value="P:xylan catabolic process"/>
    <property type="evidence" value="ECO:0007669"/>
    <property type="project" value="UniProtKB-UniRule"/>
</dbReference>
<evidence type="ECO:0000256" key="6">
    <source>
        <dbReference type="ARBA" id="ARBA00022801"/>
    </source>
</evidence>
<dbReference type="InterPro" id="IPR033119">
    <property type="entry name" value="GH11_AS_2"/>
</dbReference>
<keyword evidence="8 10" id="KW-0326">Glycosidase</keyword>
<dbReference type="PANTHER" id="PTHR46828">
    <property type="entry name" value="ENDO-1,4-BETA-XYLANASE A-RELATED"/>
    <property type="match status" value="1"/>
</dbReference>
<dbReference type="EC" id="3.2.1.8" evidence="4 10"/>
<dbReference type="PRINTS" id="PR00911">
    <property type="entry name" value="GLHYDRLASE11"/>
</dbReference>
<dbReference type="GO" id="GO:0031176">
    <property type="term" value="F:endo-1,4-beta-xylanase activity"/>
    <property type="evidence" value="ECO:0007669"/>
    <property type="project" value="UniProtKB-UniRule"/>
</dbReference>
<evidence type="ECO:0000256" key="2">
    <source>
        <dbReference type="ARBA" id="ARBA00004851"/>
    </source>
</evidence>
<dbReference type="EMBL" id="JAESIY010000003">
    <property type="protein sequence ID" value="MBL3655918.1"/>
    <property type="molecule type" value="Genomic_DNA"/>
</dbReference>
<keyword evidence="6 10" id="KW-0378">Hydrolase</keyword>
<accession>A0A937F8C6</accession>
<dbReference type="InterPro" id="IPR033123">
    <property type="entry name" value="GH11_dom"/>
</dbReference>
<dbReference type="InterPro" id="IPR026444">
    <property type="entry name" value="Secre_tail"/>
</dbReference>
<dbReference type="AlphaFoldDB" id="A0A937F8C6"/>
<dbReference type="SUPFAM" id="SSF49899">
    <property type="entry name" value="Concanavalin A-like lectins/glucanases"/>
    <property type="match status" value="1"/>
</dbReference>
<evidence type="ECO:0000256" key="3">
    <source>
        <dbReference type="ARBA" id="ARBA00007792"/>
    </source>
</evidence>
<dbReference type="InterPro" id="IPR031768">
    <property type="entry name" value="CBM60_xylan-bd"/>
</dbReference>
<evidence type="ECO:0000256" key="11">
    <source>
        <dbReference type="SAM" id="MobiDB-lite"/>
    </source>
</evidence>
<gene>
    <name evidence="13" type="ORF">JL102_07235</name>
</gene>
<keyword evidence="14" id="KW-1185">Reference proteome</keyword>
<comment type="catalytic activity">
    <reaction evidence="1 10">
        <text>Endohydrolysis of (1-&gt;4)-beta-D-xylosidic linkages in xylans.</text>
        <dbReference type="EC" id="3.2.1.8"/>
    </reaction>
</comment>
<dbReference type="InterPro" id="IPR018208">
    <property type="entry name" value="GH11_AS_1"/>
</dbReference>
<protein>
    <recommendedName>
        <fullName evidence="4 10">endo-1,4-beta-xylanase</fullName>
        <ecNumber evidence="4 10">3.2.1.8</ecNumber>
    </recommendedName>
</protein>
<proteinExistence type="inferred from homology"/>
<comment type="similarity">
    <text evidence="3 10">Belongs to the glycosyl hydrolase 11 (cellulase G) family.</text>
</comment>
<feature type="active site" description="Proton donor" evidence="10">
    <location>
        <position position="210"/>
    </location>
</feature>
<evidence type="ECO:0000259" key="12">
    <source>
        <dbReference type="PROSITE" id="PS51761"/>
    </source>
</evidence>
<sequence>MTINKSNPKIWPLLIGLLLFIFNPFVTYSQTYCSNQTGTDDGYYFTHWTDGGGSACMNLGADGNYSYSWSNTGNFVGGKGWSTGSSTRVIGYNAGNYSPNGNSYLTLYGWTTNPLIEYYVVESWGNWRPPGASAVGTVTSDGGTYDIYRTQRVNQPSIIGNATFYQYWSVRRSKVSTGSNHTITFANHVNAWASRGWNLGTHNYQVFATEGYQSSGSSNVSVWDNGNSGGGGGDGGGGGGGSNSIVVRARGTAGSEHINLRVGNQTIASWTLGTSMSNYTASTNSTGGIIVQFDNDDTGRDVQVDYVQVNGTIRQAENQTYNTGVWQDESCGGSNSEWLHCSGSIGFGDVATGARIASQELEPGMKEMTGDKISIFPNPANDGLFNIELHKLHGMSQLKITDVYGKTVEEVDIAGKSDAKLQMNLNTGVYLIILEGSGEKLVKKVIVD</sequence>
<evidence type="ECO:0000256" key="5">
    <source>
        <dbReference type="ARBA" id="ARBA00022651"/>
    </source>
</evidence>
<dbReference type="PROSITE" id="PS51761">
    <property type="entry name" value="GH11_3"/>
    <property type="match status" value="1"/>
</dbReference>
<comment type="caution">
    <text evidence="13">The sequence shown here is derived from an EMBL/GenBank/DDBJ whole genome shotgun (WGS) entry which is preliminary data.</text>
</comment>
<evidence type="ECO:0000256" key="9">
    <source>
        <dbReference type="ARBA" id="ARBA00023326"/>
    </source>
</evidence>
<evidence type="ECO:0000256" key="7">
    <source>
        <dbReference type="ARBA" id="ARBA00023277"/>
    </source>
</evidence>
<organism evidence="13 14">
    <name type="scientific">Fulvivirga sediminis</name>
    <dbReference type="NCBI Taxonomy" id="2803949"/>
    <lineage>
        <taxon>Bacteria</taxon>
        <taxon>Pseudomonadati</taxon>
        <taxon>Bacteroidota</taxon>
        <taxon>Cytophagia</taxon>
        <taxon>Cytophagales</taxon>
        <taxon>Fulvivirgaceae</taxon>
        <taxon>Fulvivirga</taxon>
    </lineage>
</organism>
<evidence type="ECO:0000256" key="8">
    <source>
        <dbReference type="ARBA" id="ARBA00023295"/>
    </source>
</evidence>
<evidence type="ECO:0000313" key="13">
    <source>
        <dbReference type="EMBL" id="MBL3655918.1"/>
    </source>
</evidence>
<evidence type="ECO:0000256" key="1">
    <source>
        <dbReference type="ARBA" id="ARBA00000681"/>
    </source>
</evidence>
<dbReference type="NCBIfam" id="TIGR04183">
    <property type="entry name" value="Por_Secre_tail"/>
    <property type="match status" value="1"/>
</dbReference>
<keyword evidence="7 10" id="KW-0119">Carbohydrate metabolism</keyword>
<feature type="domain" description="GH11" evidence="12">
    <location>
        <begin position="31"/>
        <end position="223"/>
    </location>
</feature>
<dbReference type="PROSITE" id="PS00777">
    <property type="entry name" value="GH11_2"/>
    <property type="match status" value="1"/>
</dbReference>
<feature type="compositionally biased region" description="Gly residues" evidence="11">
    <location>
        <begin position="227"/>
        <end position="242"/>
    </location>
</feature>
<dbReference type="InterPro" id="IPR001137">
    <property type="entry name" value="Glyco_hydro_11"/>
</dbReference>
<dbReference type="RefSeq" id="WP_202243592.1">
    <property type="nucleotide sequence ID" value="NZ_JAESIY010000003.1"/>
</dbReference>
<reference evidence="13" key="1">
    <citation type="submission" date="2021-01" db="EMBL/GenBank/DDBJ databases">
        <title>Fulvivirga kasyanovii gen. nov., sp nov., a novel member of the phylum Bacteroidetes isolated from seawater in a mussel farm.</title>
        <authorList>
            <person name="Zhao L.-H."/>
            <person name="Wang Z.-J."/>
        </authorList>
    </citation>
    <scope>NUCLEOTIDE SEQUENCE</scope>
    <source>
        <strain evidence="13">2943</strain>
    </source>
</reference>